<gene>
    <name evidence="1" type="ORF">QRT03_08250</name>
</gene>
<dbReference type="EMBL" id="JASVWF010000002">
    <property type="protein sequence ID" value="MDL5155942.1"/>
    <property type="molecule type" value="Genomic_DNA"/>
</dbReference>
<keyword evidence="2" id="KW-1185">Reference proteome</keyword>
<reference evidence="1 2" key="1">
    <citation type="submission" date="2023-06" db="EMBL/GenBank/DDBJ databases">
        <title>Actinomycetospora Odt1-22.</title>
        <authorList>
            <person name="Supong K."/>
        </authorList>
    </citation>
    <scope>NUCLEOTIDE SEQUENCE [LARGE SCALE GENOMIC DNA]</scope>
    <source>
        <strain evidence="1 2">Odt1-22</strain>
    </source>
</reference>
<protein>
    <submittedName>
        <fullName evidence="1">Uncharacterized protein</fullName>
    </submittedName>
</protein>
<evidence type="ECO:0000313" key="2">
    <source>
        <dbReference type="Proteomes" id="UP001231924"/>
    </source>
</evidence>
<accession>A0ABT7M814</accession>
<sequence>MRRATALVLTAGVVALALTVGAAVLAGRWVARDVELDRGVTAVPTAAEIASAVAFCALPGVPPGVSVGPLRREQGIDGLVVFRASGGGAAVAWLAAGGMPGPTPSSGPAGLEFGPDLPSGTPVVEQQRVGRPGGGIVFRSAVLGPDAVEVRCFET</sequence>
<dbReference type="Proteomes" id="UP001231924">
    <property type="component" value="Unassembled WGS sequence"/>
</dbReference>
<name>A0ABT7M814_9PSEU</name>
<organism evidence="1 2">
    <name type="scientific">Actinomycetospora termitidis</name>
    <dbReference type="NCBI Taxonomy" id="3053470"/>
    <lineage>
        <taxon>Bacteria</taxon>
        <taxon>Bacillati</taxon>
        <taxon>Actinomycetota</taxon>
        <taxon>Actinomycetes</taxon>
        <taxon>Pseudonocardiales</taxon>
        <taxon>Pseudonocardiaceae</taxon>
        <taxon>Actinomycetospora</taxon>
    </lineage>
</organism>
<comment type="caution">
    <text evidence="1">The sequence shown here is derived from an EMBL/GenBank/DDBJ whole genome shotgun (WGS) entry which is preliminary data.</text>
</comment>
<proteinExistence type="predicted"/>
<dbReference type="RefSeq" id="WP_286052172.1">
    <property type="nucleotide sequence ID" value="NZ_JASVWF010000002.1"/>
</dbReference>
<evidence type="ECO:0000313" key="1">
    <source>
        <dbReference type="EMBL" id="MDL5155942.1"/>
    </source>
</evidence>